<dbReference type="Proteomes" id="UP000095649">
    <property type="component" value="Unassembled WGS sequence"/>
</dbReference>
<organism evidence="2 5">
    <name type="scientific">Faecalibacterium prausnitzii</name>
    <dbReference type="NCBI Taxonomy" id="853"/>
    <lineage>
        <taxon>Bacteria</taxon>
        <taxon>Bacillati</taxon>
        <taxon>Bacillota</taxon>
        <taxon>Clostridia</taxon>
        <taxon>Eubacteriales</taxon>
        <taxon>Oscillospiraceae</taxon>
        <taxon>Faecalibacterium</taxon>
    </lineage>
</organism>
<protein>
    <submittedName>
        <fullName evidence="3">DUF2500 domain-containing protein</fullName>
    </submittedName>
    <submittedName>
        <fullName evidence="2">Protein of uncharacterized function (DUF2500)</fullName>
    </submittedName>
</protein>
<gene>
    <name evidence="4" type="ORF">DWZ04_16205</name>
    <name evidence="3" type="ORF">DWZ25_16020</name>
    <name evidence="2" type="ORF">ERS852582_02725</name>
</gene>
<evidence type="ECO:0000313" key="6">
    <source>
        <dbReference type="Proteomes" id="UP000260782"/>
    </source>
</evidence>
<dbReference type="RefSeq" id="WP_055187002.1">
    <property type="nucleotide sequence ID" value="NZ_CABHNO010000015.1"/>
</dbReference>
<keyword evidence="1" id="KW-1133">Transmembrane helix</keyword>
<evidence type="ECO:0000313" key="3">
    <source>
        <dbReference type="EMBL" id="RGB79831.1"/>
    </source>
</evidence>
<keyword evidence="1" id="KW-0472">Membrane</keyword>
<keyword evidence="1" id="KW-0812">Transmembrane</keyword>
<dbReference type="Gene3D" id="2.40.50.660">
    <property type="match status" value="1"/>
</dbReference>
<dbReference type="Proteomes" id="UP000260783">
    <property type="component" value="Unassembled WGS sequence"/>
</dbReference>
<proteinExistence type="predicted"/>
<dbReference type="EMBL" id="QVEW01000043">
    <property type="protein sequence ID" value="RGB91031.1"/>
    <property type="molecule type" value="Genomic_DNA"/>
</dbReference>
<dbReference type="Pfam" id="PF10694">
    <property type="entry name" value="DUF2500"/>
    <property type="match status" value="1"/>
</dbReference>
<reference evidence="6 7" key="2">
    <citation type="submission" date="2018-08" db="EMBL/GenBank/DDBJ databases">
        <title>A genome reference for cultivated species of the human gut microbiota.</title>
        <authorList>
            <person name="Zou Y."/>
            <person name="Xue W."/>
            <person name="Luo G."/>
        </authorList>
    </citation>
    <scope>NUCLEOTIDE SEQUENCE [LARGE SCALE GENOMIC DNA]</scope>
    <source>
        <strain evidence="4 7">AF29-11BH</strain>
        <strain evidence="3 6">AF31-14AC</strain>
    </source>
</reference>
<sequence>MFFGWFNAVFSIVFPLIFFGLMCLFIFTLISNLRTWNKNNHSPRLSIPAAVVAKRTDISHSDTANAGDLSGAHGYRTSTYTSYYVTFQVESGDRMEFEVDGSDYGLLVQGDIGKLSFQGTRYLGFERN</sequence>
<dbReference type="OrthoDB" id="282886at2"/>
<evidence type="ECO:0000313" key="5">
    <source>
        <dbReference type="Proteomes" id="UP000095649"/>
    </source>
</evidence>
<dbReference type="EMBL" id="CYXN01000044">
    <property type="protein sequence ID" value="CUN24041.1"/>
    <property type="molecule type" value="Genomic_DNA"/>
</dbReference>
<dbReference type="Proteomes" id="UP000260782">
    <property type="component" value="Unassembled WGS sequence"/>
</dbReference>
<feature type="transmembrane region" description="Helical" evidence="1">
    <location>
        <begin position="6"/>
        <end position="30"/>
    </location>
</feature>
<accession>A0A173VA89</accession>
<dbReference type="AlphaFoldDB" id="A0A173VA89"/>
<dbReference type="InterPro" id="IPR019635">
    <property type="entry name" value="DUF2500"/>
</dbReference>
<evidence type="ECO:0000313" key="2">
    <source>
        <dbReference type="EMBL" id="CUN24041.1"/>
    </source>
</evidence>
<evidence type="ECO:0000313" key="4">
    <source>
        <dbReference type="EMBL" id="RGB91031.1"/>
    </source>
</evidence>
<evidence type="ECO:0000256" key="1">
    <source>
        <dbReference type="SAM" id="Phobius"/>
    </source>
</evidence>
<dbReference type="EMBL" id="QVES01000053">
    <property type="protein sequence ID" value="RGB79831.1"/>
    <property type="molecule type" value="Genomic_DNA"/>
</dbReference>
<reference evidence="2 5" key="1">
    <citation type="submission" date="2015-09" db="EMBL/GenBank/DDBJ databases">
        <authorList>
            <consortium name="Pathogen Informatics"/>
        </authorList>
    </citation>
    <scope>NUCLEOTIDE SEQUENCE [LARGE SCALE GENOMIC DNA]</scope>
    <source>
        <strain evidence="2 5">2789STDY5834970</strain>
    </source>
</reference>
<evidence type="ECO:0000313" key="7">
    <source>
        <dbReference type="Proteomes" id="UP000260783"/>
    </source>
</evidence>
<name>A0A173VA89_9FIRM</name>